<name>A0AAD4LXD5_9AGAM</name>
<sequence>MQWLVQVRHVRSSSLPVARDVRLGIVFYMRRESGYTCSSLLQRHLPKTSILISL</sequence>
<dbReference type="AlphaFoldDB" id="A0AAD4LXD5"/>
<accession>A0AAD4LXD5</accession>
<keyword evidence="2" id="KW-1185">Reference proteome</keyword>
<organism evidence="1 2">
    <name type="scientific">Multifurca ochricompacta</name>
    <dbReference type="NCBI Taxonomy" id="376703"/>
    <lineage>
        <taxon>Eukaryota</taxon>
        <taxon>Fungi</taxon>
        <taxon>Dikarya</taxon>
        <taxon>Basidiomycota</taxon>
        <taxon>Agaricomycotina</taxon>
        <taxon>Agaricomycetes</taxon>
        <taxon>Russulales</taxon>
        <taxon>Russulaceae</taxon>
        <taxon>Multifurca</taxon>
    </lineage>
</organism>
<comment type="caution">
    <text evidence="1">The sequence shown here is derived from an EMBL/GenBank/DDBJ whole genome shotgun (WGS) entry which is preliminary data.</text>
</comment>
<dbReference type="Proteomes" id="UP001203297">
    <property type="component" value="Unassembled WGS sequence"/>
</dbReference>
<dbReference type="EMBL" id="WTXG01000165">
    <property type="protein sequence ID" value="KAI0291341.1"/>
    <property type="molecule type" value="Genomic_DNA"/>
</dbReference>
<reference evidence="1" key="1">
    <citation type="journal article" date="2022" name="New Phytol.">
        <title>Evolutionary transition to the ectomycorrhizal habit in the genomes of a hyperdiverse lineage of mushroom-forming fungi.</title>
        <authorList>
            <person name="Looney B."/>
            <person name="Miyauchi S."/>
            <person name="Morin E."/>
            <person name="Drula E."/>
            <person name="Courty P.E."/>
            <person name="Kohler A."/>
            <person name="Kuo A."/>
            <person name="LaButti K."/>
            <person name="Pangilinan J."/>
            <person name="Lipzen A."/>
            <person name="Riley R."/>
            <person name="Andreopoulos W."/>
            <person name="He G."/>
            <person name="Johnson J."/>
            <person name="Nolan M."/>
            <person name="Tritt A."/>
            <person name="Barry K.W."/>
            <person name="Grigoriev I.V."/>
            <person name="Nagy L.G."/>
            <person name="Hibbett D."/>
            <person name="Henrissat B."/>
            <person name="Matheny P.B."/>
            <person name="Labbe J."/>
            <person name="Martin F.M."/>
        </authorList>
    </citation>
    <scope>NUCLEOTIDE SEQUENCE</scope>
    <source>
        <strain evidence="1">BPL690</strain>
    </source>
</reference>
<protein>
    <submittedName>
        <fullName evidence="1">Uncharacterized protein</fullName>
    </submittedName>
</protein>
<gene>
    <name evidence="1" type="ORF">B0F90DRAFT_385998</name>
</gene>
<evidence type="ECO:0000313" key="1">
    <source>
        <dbReference type="EMBL" id="KAI0291341.1"/>
    </source>
</evidence>
<evidence type="ECO:0000313" key="2">
    <source>
        <dbReference type="Proteomes" id="UP001203297"/>
    </source>
</evidence>
<proteinExistence type="predicted"/>